<dbReference type="AlphaFoldDB" id="A0A8S2E617"/>
<dbReference type="Proteomes" id="UP000682733">
    <property type="component" value="Unassembled WGS sequence"/>
</dbReference>
<dbReference type="Proteomes" id="UP000677228">
    <property type="component" value="Unassembled WGS sequence"/>
</dbReference>
<evidence type="ECO:0000313" key="2">
    <source>
        <dbReference type="EMBL" id="CAF1090673.1"/>
    </source>
</evidence>
<feature type="compositionally biased region" description="Polar residues" evidence="1">
    <location>
        <begin position="1"/>
        <end position="18"/>
    </location>
</feature>
<dbReference type="EMBL" id="CAJOBA010009482">
    <property type="protein sequence ID" value="CAF3852349.1"/>
    <property type="molecule type" value="Genomic_DNA"/>
</dbReference>
<evidence type="ECO:0000313" key="3">
    <source>
        <dbReference type="EMBL" id="CAF3852349.1"/>
    </source>
</evidence>
<proteinExistence type="predicted"/>
<comment type="caution">
    <text evidence="2">The sequence shown here is derived from an EMBL/GenBank/DDBJ whole genome shotgun (WGS) entry which is preliminary data.</text>
</comment>
<reference evidence="2" key="1">
    <citation type="submission" date="2021-02" db="EMBL/GenBank/DDBJ databases">
        <authorList>
            <person name="Nowell W R."/>
        </authorList>
    </citation>
    <scope>NUCLEOTIDE SEQUENCE</scope>
</reference>
<evidence type="ECO:0000256" key="1">
    <source>
        <dbReference type="SAM" id="MobiDB-lite"/>
    </source>
</evidence>
<gene>
    <name evidence="2" type="ORF">OVA965_LOCUS18800</name>
    <name evidence="3" type="ORF">TMI583_LOCUS18813</name>
</gene>
<organism evidence="2 4">
    <name type="scientific">Didymodactylos carnosus</name>
    <dbReference type="NCBI Taxonomy" id="1234261"/>
    <lineage>
        <taxon>Eukaryota</taxon>
        <taxon>Metazoa</taxon>
        <taxon>Spiralia</taxon>
        <taxon>Gnathifera</taxon>
        <taxon>Rotifera</taxon>
        <taxon>Eurotatoria</taxon>
        <taxon>Bdelloidea</taxon>
        <taxon>Philodinida</taxon>
        <taxon>Philodinidae</taxon>
        <taxon>Didymodactylos</taxon>
    </lineage>
</organism>
<dbReference type="EMBL" id="CAJNOK010009464">
    <property type="protein sequence ID" value="CAF1090673.1"/>
    <property type="molecule type" value="Genomic_DNA"/>
</dbReference>
<protein>
    <submittedName>
        <fullName evidence="2">Uncharacterized protein</fullName>
    </submittedName>
</protein>
<name>A0A8S2E617_9BILA</name>
<sequence>MTKGISYQQNDQSQNTLETPKRAHTTTPEEDDFLNDPNVRRITNKTPQNGARKNLLNSMENAKGNGGTIYKQQWNNYQQIEMNQSNLGNSNTNVSISQQALRFAVNDRFPPLKIECNPKLLYQQNRAHLVKEFVKDIEQNFRQVYPRYQRPLGFDHFDIDRNGDLLCNTNSIEIFIFLSENKHYPASISNTQLKPILPLKLPVQHVIIIKFIDNNLSTLNQNLLILQFLIRKKVLQAT</sequence>
<evidence type="ECO:0000313" key="4">
    <source>
        <dbReference type="Proteomes" id="UP000677228"/>
    </source>
</evidence>
<feature type="region of interest" description="Disordered" evidence="1">
    <location>
        <begin position="1"/>
        <end position="52"/>
    </location>
</feature>
<accession>A0A8S2E617</accession>